<dbReference type="InterPro" id="IPR036249">
    <property type="entry name" value="Thioredoxin-like_sf"/>
</dbReference>
<keyword evidence="4" id="KW-1185">Reference proteome</keyword>
<dbReference type="PRINTS" id="PR00160">
    <property type="entry name" value="GLUTAREDOXIN"/>
</dbReference>
<feature type="domain" description="Glutaredoxin" evidence="2">
    <location>
        <begin position="60"/>
        <end position="126"/>
    </location>
</feature>
<name>A0ABR4NQ93_9SACH</name>
<dbReference type="EMBL" id="JBEVYD010000009">
    <property type="protein sequence ID" value="KAL3230430.1"/>
    <property type="molecule type" value="Genomic_DNA"/>
</dbReference>
<keyword evidence="1" id="KW-1133">Transmembrane helix</keyword>
<keyword evidence="1" id="KW-0472">Membrane</keyword>
<dbReference type="InterPro" id="IPR014025">
    <property type="entry name" value="Glutaredoxin_subgr"/>
</dbReference>
<dbReference type="PROSITE" id="PS51354">
    <property type="entry name" value="GLUTAREDOXIN_2"/>
    <property type="match status" value="1"/>
</dbReference>
<dbReference type="Gene3D" id="3.40.30.10">
    <property type="entry name" value="Glutaredoxin"/>
    <property type="match status" value="1"/>
</dbReference>
<dbReference type="SUPFAM" id="SSF52833">
    <property type="entry name" value="Thioredoxin-like"/>
    <property type="match status" value="1"/>
</dbReference>
<evidence type="ECO:0000313" key="3">
    <source>
        <dbReference type="EMBL" id="KAL3230430.1"/>
    </source>
</evidence>
<comment type="caution">
    <text evidence="3">The sequence shown here is derived from an EMBL/GenBank/DDBJ whole genome shotgun (WGS) entry which is preliminary data.</text>
</comment>
<dbReference type="Proteomes" id="UP001623330">
    <property type="component" value="Unassembled WGS sequence"/>
</dbReference>
<keyword evidence="1" id="KW-0812">Transmembrane</keyword>
<dbReference type="InterPro" id="IPR002109">
    <property type="entry name" value="Glutaredoxin"/>
</dbReference>
<protein>
    <recommendedName>
        <fullName evidence="2">Glutaredoxin domain-containing protein</fullName>
    </recommendedName>
</protein>
<proteinExistence type="predicted"/>
<dbReference type="PANTHER" id="PTHR45694:SF18">
    <property type="entry name" value="GLUTAREDOXIN-1-RELATED"/>
    <property type="match status" value="1"/>
</dbReference>
<dbReference type="Pfam" id="PF00462">
    <property type="entry name" value="Glutaredoxin"/>
    <property type="match status" value="1"/>
</dbReference>
<dbReference type="NCBIfam" id="TIGR02180">
    <property type="entry name" value="GRX_euk"/>
    <property type="match status" value="1"/>
</dbReference>
<dbReference type="PANTHER" id="PTHR45694">
    <property type="entry name" value="GLUTAREDOXIN 2"/>
    <property type="match status" value="1"/>
</dbReference>
<sequence length="150" mass="16701">MSSPIELPSLDYKGYTHIILIIAGLFLTRFIGQKFYSVGQKMVSQETVKNVKNLIGQKKIFVASKSYCPYCRASKQTLFEELGVPQDKAIVLELDEIEEGSDIQQALESINGQKTVPNIYIDGEHIGGNSELQRLKQSGKLQPLLEKALA</sequence>
<gene>
    <name evidence="3" type="ORF">RNJ44_00879</name>
</gene>
<evidence type="ECO:0000313" key="4">
    <source>
        <dbReference type="Proteomes" id="UP001623330"/>
    </source>
</evidence>
<dbReference type="InterPro" id="IPR011899">
    <property type="entry name" value="Glutaredoxin_euk/vir"/>
</dbReference>
<evidence type="ECO:0000259" key="2">
    <source>
        <dbReference type="Pfam" id="PF00462"/>
    </source>
</evidence>
<feature type="transmembrane region" description="Helical" evidence="1">
    <location>
        <begin position="12"/>
        <end position="32"/>
    </location>
</feature>
<evidence type="ECO:0000256" key="1">
    <source>
        <dbReference type="SAM" id="Phobius"/>
    </source>
</evidence>
<reference evidence="3 4" key="1">
    <citation type="submission" date="2024-05" db="EMBL/GenBank/DDBJ databases">
        <title>Long read based assembly of the Candida bracarensis genome reveals expanded adhesin content.</title>
        <authorList>
            <person name="Marcet-Houben M."/>
            <person name="Ksiezopolska E."/>
            <person name="Gabaldon T."/>
        </authorList>
    </citation>
    <scope>NUCLEOTIDE SEQUENCE [LARGE SCALE GENOMIC DNA]</scope>
    <source>
        <strain evidence="3 4">CBM6</strain>
    </source>
</reference>
<organism evidence="3 4">
    <name type="scientific">Nakaseomyces bracarensis</name>
    <dbReference type="NCBI Taxonomy" id="273131"/>
    <lineage>
        <taxon>Eukaryota</taxon>
        <taxon>Fungi</taxon>
        <taxon>Dikarya</taxon>
        <taxon>Ascomycota</taxon>
        <taxon>Saccharomycotina</taxon>
        <taxon>Saccharomycetes</taxon>
        <taxon>Saccharomycetales</taxon>
        <taxon>Saccharomycetaceae</taxon>
        <taxon>Nakaseomyces</taxon>
    </lineage>
</organism>
<dbReference type="CDD" id="cd03419">
    <property type="entry name" value="GRX_GRXh_1_2_like"/>
    <property type="match status" value="1"/>
</dbReference>
<accession>A0ABR4NQ93</accession>